<evidence type="ECO:0000313" key="1">
    <source>
        <dbReference type="EMBL" id="MVQ49093.1"/>
    </source>
</evidence>
<keyword evidence="2" id="KW-1185">Reference proteome</keyword>
<evidence type="ECO:0000313" key="2">
    <source>
        <dbReference type="Proteomes" id="UP000473525"/>
    </source>
</evidence>
<name>A0A6L6XQS3_9ACTN</name>
<protein>
    <submittedName>
        <fullName evidence="1">Uncharacterized protein</fullName>
    </submittedName>
</protein>
<accession>A0A6L6XQS3</accession>
<sequence>MSYAIGDAEVVAWIRESTTTGLNIGAAIPPGFASYATVVIPDDDAGRLAHDRTLVELLRRHSPESSWWLGYLETGGDPIPFPDAPKVGLYAGWRYVIVHAGSDEALSLRDGHWGRTLPELLFPDDRSWLVSALWDDDWRCVGGPASLIGSMVEAAELETRVVDFTQDATPPGHIAY</sequence>
<organism evidence="1 2">
    <name type="scientific">Nocardioides agri</name>
    <dbReference type="NCBI Taxonomy" id="2682843"/>
    <lineage>
        <taxon>Bacteria</taxon>
        <taxon>Bacillati</taxon>
        <taxon>Actinomycetota</taxon>
        <taxon>Actinomycetes</taxon>
        <taxon>Propionibacteriales</taxon>
        <taxon>Nocardioidaceae</taxon>
        <taxon>Nocardioides</taxon>
    </lineage>
</organism>
<dbReference type="AlphaFoldDB" id="A0A6L6XQS3"/>
<reference evidence="1 2" key="1">
    <citation type="submission" date="2019-12" db="EMBL/GenBank/DDBJ databases">
        <authorList>
            <person name="Huq M.A."/>
        </authorList>
    </citation>
    <scope>NUCLEOTIDE SEQUENCE [LARGE SCALE GENOMIC DNA]</scope>
    <source>
        <strain evidence="1 2">MAH-18</strain>
    </source>
</reference>
<dbReference type="Proteomes" id="UP000473525">
    <property type="component" value="Unassembled WGS sequence"/>
</dbReference>
<gene>
    <name evidence="1" type="ORF">GON03_07855</name>
</gene>
<dbReference type="RefSeq" id="WP_157341598.1">
    <property type="nucleotide sequence ID" value="NZ_WSEK01000004.1"/>
</dbReference>
<comment type="caution">
    <text evidence="1">The sequence shown here is derived from an EMBL/GenBank/DDBJ whole genome shotgun (WGS) entry which is preliminary data.</text>
</comment>
<dbReference type="EMBL" id="WSEK01000004">
    <property type="protein sequence ID" value="MVQ49093.1"/>
    <property type="molecule type" value="Genomic_DNA"/>
</dbReference>
<proteinExistence type="predicted"/>